<dbReference type="PROSITE" id="PS51608">
    <property type="entry name" value="SAM_MT_UBIE"/>
    <property type="match status" value="1"/>
</dbReference>
<reference evidence="6" key="1">
    <citation type="journal article" date="2019" name="Nat. Commun.">
        <title>Expansion of phycobilisome linker gene families in mesophilic red algae.</title>
        <authorList>
            <person name="Lee J."/>
            <person name="Kim D."/>
            <person name="Bhattacharya D."/>
            <person name="Yoon H.S."/>
        </authorList>
    </citation>
    <scope>NUCLEOTIDE SEQUENCE [LARGE SCALE GENOMIC DNA]</scope>
    <source>
        <strain evidence="6">CCMP 1328</strain>
    </source>
</reference>
<keyword evidence="5" id="KW-0830">Ubiquinone</keyword>
<name>A0A5J4Z2F5_PORPP</name>
<gene>
    <name evidence="5" type="ORF">FVE85_5606</name>
</gene>
<dbReference type="InterPro" id="IPR029063">
    <property type="entry name" value="SAM-dependent_MTases_sf"/>
</dbReference>
<dbReference type="Proteomes" id="UP000324585">
    <property type="component" value="Unassembled WGS sequence"/>
</dbReference>
<dbReference type="EMBL" id="VRMN01000001">
    <property type="protein sequence ID" value="KAA8498021.1"/>
    <property type="molecule type" value="Genomic_DNA"/>
</dbReference>
<dbReference type="GO" id="GO:0032259">
    <property type="term" value="P:methylation"/>
    <property type="evidence" value="ECO:0007669"/>
    <property type="project" value="UniProtKB-KW"/>
</dbReference>
<dbReference type="GO" id="GO:0008168">
    <property type="term" value="F:methyltransferase activity"/>
    <property type="evidence" value="ECO:0007669"/>
    <property type="project" value="UniProtKB-KW"/>
</dbReference>
<dbReference type="NCBIfam" id="TIGR01934">
    <property type="entry name" value="MenG_MenH_UbiE"/>
    <property type="match status" value="1"/>
</dbReference>
<dbReference type="InterPro" id="IPR004033">
    <property type="entry name" value="UbiE/COQ5_MeTrFase"/>
</dbReference>
<dbReference type="PROSITE" id="PS01183">
    <property type="entry name" value="UBIE_1"/>
    <property type="match status" value="1"/>
</dbReference>
<sequence length="294" mass="32245">MATARLAGALVLCVVFMISTVPEAKAEGEPDGSGQMFDTIAASYDMLNKIISLGRDEAWRLDAIAELHMNEFLADVDPAVETVRVLDVATGTADVAIAVAASTPPHVVIDGIDPSINMLDLGREKVAAAGLRDRVTLQVAQSEMLPFEDETFDFVTVSFGVRNFRDRLKGLGEIARVLKRHSRARLVILELSEPTDGWLAPLARFFIHDIMPFVAGIISNHPKEYRYLQQSLEAFPQPHKFGEILNDAGLVMVSHRRLAPFGAGPDLFVVRKLVPMQTENAKEAQESAGIRDEL</sequence>
<evidence type="ECO:0000256" key="2">
    <source>
        <dbReference type="ARBA" id="ARBA00022679"/>
    </source>
</evidence>
<keyword evidence="3" id="KW-0949">S-adenosyl-L-methionine</keyword>
<dbReference type="PANTHER" id="PTHR43591">
    <property type="entry name" value="METHYLTRANSFERASE"/>
    <property type="match status" value="1"/>
</dbReference>
<evidence type="ECO:0000313" key="5">
    <source>
        <dbReference type="EMBL" id="KAA8498021.1"/>
    </source>
</evidence>
<dbReference type="OrthoDB" id="6329284at2759"/>
<organism evidence="5 6">
    <name type="scientific">Porphyridium purpureum</name>
    <name type="common">Red alga</name>
    <name type="synonym">Porphyridium cruentum</name>
    <dbReference type="NCBI Taxonomy" id="35688"/>
    <lineage>
        <taxon>Eukaryota</taxon>
        <taxon>Rhodophyta</taxon>
        <taxon>Bangiophyceae</taxon>
        <taxon>Porphyridiales</taxon>
        <taxon>Porphyridiaceae</taxon>
        <taxon>Porphyridium</taxon>
    </lineage>
</organism>
<keyword evidence="2 5" id="KW-0808">Transferase</keyword>
<keyword evidence="6" id="KW-1185">Reference proteome</keyword>
<evidence type="ECO:0000256" key="4">
    <source>
        <dbReference type="SAM" id="SignalP"/>
    </source>
</evidence>
<evidence type="ECO:0000256" key="3">
    <source>
        <dbReference type="ARBA" id="ARBA00022691"/>
    </source>
</evidence>
<comment type="caution">
    <text evidence="5">The sequence shown here is derived from an EMBL/GenBank/DDBJ whole genome shotgun (WGS) entry which is preliminary data.</text>
</comment>
<dbReference type="PANTHER" id="PTHR43591:SF24">
    <property type="entry name" value="2-METHOXY-6-POLYPRENYL-1,4-BENZOQUINOL METHYLASE, MITOCHONDRIAL"/>
    <property type="match status" value="1"/>
</dbReference>
<keyword evidence="1 5" id="KW-0489">Methyltransferase</keyword>
<evidence type="ECO:0000256" key="1">
    <source>
        <dbReference type="ARBA" id="ARBA00022603"/>
    </source>
</evidence>
<dbReference type="Pfam" id="PF01209">
    <property type="entry name" value="Ubie_methyltran"/>
    <property type="match status" value="1"/>
</dbReference>
<proteinExistence type="predicted"/>
<dbReference type="Gene3D" id="3.40.50.150">
    <property type="entry name" value="Vaccinia Virus protein VP39"/>
    <property type="match status" value="1"/>
</dbReference>
<dbReference type="GO" id="GO:0042181">
    <property type="term" value="P:ketone biosynthetic process"/>
    <property type="evidence" value="ECO:0007669"/>
    <property type="project" value="UniProtKB-ARBA"/>
</dbReference>
<dbReference type="CDD" id="cd02440">
    <property type="entry name" value="AdoMet_MTases"/>
    <property type="match status" value="1"/>
</dbReference>
<dbReference type="SUPFAM" id="SSF53335">
    <property type="entry name" value="S-adenosyl-L-methionine-dependent methyltransferases"/>
    <property type="match status" value="1"/>
</dbReference>
<dbReference type="OMA" id="IMEFSEP"/>
<dbReference type="InterPro" id="IPR023576">
    <property type="entry name" value="UbiE/COQ5_MeTrFase_CS"/>
</dbReference>
<feature type="chain" id="PRO_5023860332" evidence="4">
    <location>
        <begin position="27"/>
        <end position="294"/>
    </location>
</feature>
<dbReference type="AlphaFoldDB" id="A0A5J4Z2F5"/>
<keyword evidence="4" id="KW-0732">Signal</keyword>
<feature type="signal peptide" evidence="4">
    <location>
        <begin position="1"/>
        <end position="26"/>
    </location>
</feature>
<accession>A0A5J4Z2F5</accession>
<protein>
    <submittedName>
        <fullName evidence="5">Ubiquinone/menaquinone biosynthesis C-methyltransferase UbiE</fullName>
    </submittedName>
</protein>
<evidence type="ECO:0000313" key="6">
    <source>
        <dbReference type="Proteomes" id="UP000324585"/>
    </source>
</evidence>